<feature type="transmembrane region" description="Helical" evidence="1">
    <location>
        <begin position="6"/>
        <end position="25"/>
    </location>
</feature>
<name>A0A3B0VIE5_9ZZZZ</name>
<gene>
    <name evidence="2" type="ORF">MNBD_GAMMA01-494</name>
</gene>
<organism evidence="2">
    <name type="scientific">hydrothermal vent metagenome</name>
    <dbReference type="NCBI Taxonomy" id="652676"/>
    <lineage>
        <taxon>unclassified sequences</taxon>
        <taxon>metagenomes</taxon>
        <taxon>ecological metagenomes</taxon>
    </lineage>
</organism>
<dbReference type="EMBL" id="UOEW01000370">
    <property type="protein sequence ID" value="VAW42691.1"/>
    <property type="molecule type" value="Genomic_DNA"/>
</dbReference>
<feature type="transmembrane region" description="Helical" evidence="1">
    <location>
        <begin position="1210"/>
        <end position="1235"/>
    </location>
</feature>
<evidence type="ECO:0000313" key="2">
    <source>
        <dbReference type="EMBL" id="VAW42691.1"/>
    </source>
</evidence>
<feature type="transmembrane region" description="Helical" evidence="1">
    <location>
        <begin position="1181"/>
        <end position="1198"/>
    </location>
</feature>
<keyword evidence="1" id="KW-0812">Transmembrane</keyword>
<reference evidence="2" key="1">
    <citation type="submission" date="2018-06" db="EMBL/GenBank/DDBJ databases">
        <authorList>
            <person name="Zhirakovskaya E."/>
        </authorList>
    </citation>
    <scope>NUCLEOTIDE SEQUENCE</scope>
</reference>
<keyword evidence="1" id="KW-0472">Membrane</keyword>
<protein>
    <submittedName>
        <fullName evidence="2">Uncharacterized protein</fullName>
    </submittedName>
</protein>
<feature type="transmembrane region" description="Helical" evidence="1">
    <location>
        <begin position="542"/>
        <end position="561"/>
    </location>
</feature>
<feature type="transmembrane region" description="Helical" evidence="1">
    <location>
        <begin position="478"/>
        <end position="505"/>
    </location>
</feature>
<evidence type="ECO:0000256" key="1">
    <source>
        <dbReference type="SAM" id="Phobius"/>
    </source>
</evidence>
<feature type="transmembrane region" description="Helical" evidence="1">
    <location>
        <begin position="1255"/>
        <end position="1279"/>
    </location>
</feature>
<accession>A0A3B0VIE5</accession>
<sequence length="1364" mass="154711">MNSISFTIKLVLILSVIIIASIFNLSQAQKIPKDLSQWQEWIKYEQEFQDCPYFYNKDSKNQAAHVCAWPATLELNIQDDNAKFSINWDILQDSWIILPGGQKSWPQTVKANNIAQIVQRHNGLPRIFLSKGKYNIRGNFSWQKRPENLLIPIQVADINLVIDNTEIRFPQIKGTNLWLGANTQATEQQLNKTEFKVNRLLIDGHPMIMYVVLDLYISGSARNEKLGKIANQHLQVTSIGGDISAYIDNDGYLWAQLKPGNWQIDIGFMVLNWPEKIEFNPDGEFWPNQEIWAYQDNKNIRITQIKGVKPINPEQANSRWSEVPNFLINSGESFEIIEQKRGTLNQSAQLNLYRTIWLAFNGESLRSRDEINGGKLGSWRLNGVAGYQLLNAKNHNKNMLITKSAEGSQGLELRTPNIDLIVNSEFTKEVLSNITPWQANFDYIKTEMFLPYGYLPFAVSNVDASTGIWLEKWQLWDVFIVMLITIFCYKVIGIKSAVLAFVTLTLGYHEYSMPLIAWINILVIAALLSIKPTGKILSLIRSYAVVSVLGLLMVLMPFLVAQVRLSIYPQLEQTMGYSDSFISRSEVKSVSKKRAPMKQLNQAYEQTYSRMNAIVSQSPPANVEADKQQLGKLMVTGSRIRNSDLVNRYQTGAILQAGKGLPLWQTNKFSLRWEGPINDKQKFKLILVPPVVRTLWRLLLVFTSIFWLILLVKKLKNGIFNNKVTKVNTALLLLMVFIVPNMSFAQNYPPESLLDELHNRIYQQQPCKTNCAAINASEVTVNGSNLQITLNYHAFDDVIVAIPHSKDWRVEDITVNGKLQNNQINYKNTPWISIKKGINTIKLSGELASRNSISILYPLSPGSISASANGWQIAGIDGNVLNNNTLQLISTVTETTAAKAAKSTDIKQFFSVKRSITFDDDWFVTTTVQRVAPNQGAVNISIPLMNNEHPTDKVQTDTQGNIVVSLDATTASYIWGSRLDKTPEIKLLAASNSHYLETWEILASPQWNIDISGVEIMTPADIEGKLDDYFTHVYKPRPNESLTIKINRPQATAGEIISVESINNVFRIGQRSTKVLTTIVYRATQGGNFYINLAKTADINRVAYDGVESNLTNDDGVVAVSFLPGKHKVIIDWQVNKSLNIINQTPSISLQNNYTNISQQVQIPKSRWILYGYSKGVGPAFLYWGEFLVFTLLAFFLARLPYSILKFWQWLVLGYAFGTVSWFAFGFVTIWLFFIGWKNQQPQVAKNTKSILLQWFTLFVTAIVLIVFIGAVASGLLSYPNMGVTGMNSYASNLNWFMDTSQNQLPNITIISVPIWWYKALMLLWSIWVSFALINWLKQVINGFDKNQWWRKPKKKIGKKEIIE</sequence>
<feature type="transmembrane region" description="Helical" evidence="1">
    <location>
        <begin position="694"/>
        <end position="712"/>
    </location>
</feature>
<feature type="transmembrane region" description="Helical" evidence="1">
    <location>
        <begin position="1316"/>
        <end position="1337"/>
    </location>
</feature>
<keyword evidence="1" id="KW-1133">Transmembrane helix</keyword>
<feature type="transmembrane region" description="Helical" evidence="1">
    <location>
        <begin position="511"/>
        <end position="530"/>
    </location>
</feature>
<proteinExistence type="predicted"/>